<comment type="caution">
    <text evidence="3">The sequence shown here is derived from an EMBL/GenBank/DDBJ whole genome shotgun (WGS) entry which is preliminary data.</text>
</comment>
<gene>
    <name evidence="3" type="ORF">MERR_LOCUS3042</name>
</gene>
<evidence type="ECO:0000259" key="2">
    <source>
        <dbReference type="Pfam" id="PF09331"/>
    </source>
</evidence>
<dbReference type="Proteomes" id="UP000467841">
    <property type="component" value="Unassembled WGS sequence"/>
</dbReference>
<name>A0A6D2HI79_9BRAS</name>
<organism evidence="3 4">
    <name type="scientific">Microthlaspi erraticum</name>
    <dbReference type="NCBI Taxonomy" id="1685480"/>
    <lineage>
        <taxon>Eukaryota</taxon>
        <taxon>Viridiplantae</taxon>
        <taxon>Streptophyta</taxon>
        <taxon>Embryophyta</taxon>
        <taxon>Tracheophyta</taxon>
        <taxon>Spermatophyta</taxon>
        <taxon>Magnoliopsida</taxon>
        <taxon>eudicotyledons</taxon>
        <taxon>Gunneridae</taxon>
        <taxon>Pentapetalae</taxon>
        <taxon>rosids</taxon>
        <taxon>malvids</taxon>
        <taxon>Brassicales</taxon>
        <taxon>Brassicaceae</taxon>
        <taxon>Coluteocarpeae</taxon>
        <taxon>Microthlaspi</taxon>
    </lineage>
</organism>
<evidence type="ECO:0000313" key="3">
    <source>
        <dbReference type="EMBL" id="CAA7015807.1"/>
    </source>
</evidence>
<proteinExistence type="predicted"/>
<feature type="region of interest" description="Disordered" evidence="1">
    <location>
        <begin position="286"/>
        <end position="383"/>
    </location>
</feature>
<feature type="compositionally biased region" description="Basic and acidic residues" evidence="1">
    <location>
        <begin position="295"/>
        <end position="327"/>
    </location>
</feature>
<dbReference type="PANTHER" id="PTHR48449">
    <property type="entry name" value="DUF1985 DOMAIN-CONTAINING PROTEIN"/>
    <property type="match status" value="1"/>
</dbReference>
<dbReference type="Pfam" id="PF09331">
    <property type="entry name" value="DUF1985"/>
    <property type="match status" value="1"/>
</dbReference>
<accession>A0A6D2HI79</accession>
<dbReference type="EMBL" id="CACVBM020000199">
    <property type="protein sequence ID" value="CAA7015807.1"/>
    <property type="molecule type" value="Genomic_DNA"/>
</dbReference>
<feature type="compositionally biased region" description="Basic residues" evidence="1">
    <location>
        <begin position="370"/>
        <end position="383"/>
    </location>
</feature>
<keyword evidence="4" id="KW-1185">Reference proteome</keyword>
<dbReference type="PANTHER" id="PTHR48449:SF1">
    <property type="entry name" value="DUF1985 DOMAIN-CONTAINING PROTEIN"/>
    <property type="match status" value="1"/>
</dbReference>
<evidence type="ECO:0000256" key="1">
    <source>
        <dbReference type="SAM" id="MobiDB-lite"/>
    </source>
</evidence>
<reference evidence="3" key="1">
    <citation type="submission" date="2020-01" db="EMBL/GenBank/DDBJ databases">
        <authorList>
            <person name="Mishra B."/>
        </authorList>
    </citation>
    <scope>NUCLEOTIDE SEQUENCE [LARGE SCALE GENOMIC DNA]</scope>
</reference>
<protein>
    <recommendedName>
        <fullName evidence="2">DUF1985 domain-containing protein</fullName>
    </recommendedName>
</protein>
<dbReference type="OrthoDB" id="1930729at2759"/>
<feature type="compositionally biased region" description="Basic and acidic residues" evidence="1">
    <location>
        <begin position="360"/>
        <end position="369"/>
    </location>
</feature>
<dbReference type="InterPro" id="IPR015410">
    <property type="entry name" value="DUF1985"/>
</dbReference>
<feature type="domain" description="DUF1985" evidence="2">
    <location>
        <begin position="4"/>
        <end position="88"/>
    </location>
</feature>
<evidence type="ECO:0000313" key="4">
    <source>
        <dbReference type="Proteomes" id="UP000467841"/>
    </source>
</evidence>
<sequence length="383" mass="43167">MKEFWRKLGVNEKLGPSVDELLAACQWAGEWSREDRLRLGFLAVYAGFIDARKSSTHTRVALASQVMDLEKFENYPWGRVAFKTLIKSIKKADVSKPFSLEGFAEVVQVWAYYAMPRFGEENGDPRPNNPEPPLLAFNGIRGKRYVIGTMKKQVLFNHMVMVDKADVYPRWDKEIDDEKVDNIIKALLGEFGGGWVWKPADWVREGILAVKKADDDEAISVKRARTSDGSPAEASGAGWKGLEAKIEELFKDFTKKHFEEMSKTQEKIQVLTAQVAVVGRIVKKLSHPQAQDSVKSSEDTAKSNEDSAKANEELEKKNEELEKKNEEKSDEEPDKSDAGEGKTAPPGGTVSTVHSPRRSKNSDKVVEKRYVRRSHRVAVKKNK</sequence>
<dbReference type="AlphaFoldDB" id="A0A6D2HI79"/>